<dbReference type="Pfam" id="PF00589">
    <property type="entry name" value="Phage_integrase"/>
    <property type="match status" value="1"/>
</dbReference>
<dbReference type="Pfam" id="PF17293">
    <property type="entry name" value="Arm-DNA-bind_5"/>
    <property type="match status" value="1"/>
</dbReference>
<dbReference type="PANTHER" id="PTHR30349:SF64">
    <property type="entry name" value="PROPHAGE INTEGRASE INTD-RELATED"/>
    <property type="match status" value="1"/>
</dbReference>
<dbReference type="AlphaFoldDB" id="A0A316WAV8"/>
<dbReference type="InterPro" id="IPR025269">
    <property type="entry name" value="SAM-like_dom"/>
</dbReference>
<dbReference type="GO" id="GO:0003677">
    <property type="term" value="F:DNA binding"/>
    <property type="evidence" value="ECO:0007669"/>
    <property type="project" value="UniProtKB-KW"/>
</dbReference>
<evidence type="ECO:0000259" key="4">
    <source>
        <dbReference type="Pfam" id="PF00589"/>
    </source>
</evidence>
<evidence type="ECO:0000259" key="6">
    <source>
        <dbReference type="Pfam" id="PF17293"/>
    </source>
</evidence>
<name>A0A316WAV8_9FLAO</name>
<evidence type="ECO:0000313" key="8">
    <source>
        <dbReference type="Proteomes" id="UP000236413"/>
    </source>
</evidence>
<proteinExistence type="inferred from homology"/>
<keyword evidence="3" id="KW-0233">DNA recombination</keyword>
<dbReference type="Proteomes" id="UP000236413">
    <property type="component" value="Unassembled WGS sequence"/>
</dbReference>
<evidence type="ECO:0000256" key="1">
    <source>
        <dbReference type="ARBA" id="ARBA00008857"/>
    </source>
</evidence>
<evidence type="ECO:0000259" key="5">
    <source>
        <dbReference type="Pfam" id="PF13102"/>
    </source>
</evidence>
<dbReference type="InterPro" id="IPR010998">
    <property type="entry name" value="Integrase_recombinase_N"/>
</dbReference>
<comment type="caution">
    <text evidence="7">The sequence shown here is derived from an EMBL/GenBank/DDBJ whole genome shotgun (WGS) entry which is preliminary data.</text>
</comment>
<reference evidence="7 8" key="1">
    <citation type="submission" date="2018-04" db="EMBL/GenBank/DDBJ databases">
        <title>Chryseobacterium oncorhynchi 701B-08T from rainbow trout, and Chryseobacterium viscerum 687B-08T from diseased fish.</title>
        <authorList>
            <person name="Jeong J.-J."/>
            <person name="Lee Y.J."/>
            <person name="Pathiraja D."/>
            <person name="Park B."/>
            <person name="Choi I.-G."/>
            <person name="Kim K.D."/>
        </authorList>
    </citation>
    <scope>NUCLEOTIDE SEQUENCE [LARGE SCALE GENOMIC DNA]</scope>
    <source>
        <strain evidence="7 8">687B-08</strain>
    </source>
</reference>
<comment type="similarity">
    <text evidence="1">Belongs to the 'phage' integrase family.</text>
</comment>
<feature type="domain" description="Phage integrase SAM-like" evidence="5">
    <location>
        <begin position="109"/>
        <end position="197"/>
    </location>
</feature>
<keyword evidence="2" id="KW-0238">DNA-binding</keyword>
<dbReference type="SUPFAM" id="SSF56349">
    <property type="entry name" value="DNA breaking-rejoining enzymes"/>
    <property type="match status" value="1"/>
</dbReference>
<organism evidence="7 8">
    <name type="scientific">Chryseobacterium viscerum</name>
    <dbReference type="NCBI Taxonomy" id="1037377"/>
    <lineage>
        <taxon>Bacteria</taxon>
        <taxon>Pseudomonadati</taxon>
        <taxon>Bacteroidota</taxon>
        <taxon>Flavobacteriia</taxon>
        <taxon>Flavobacteriales</taxon>
        <taxon>Weeksellaceae</taxon>
        <taxon>Chryseobacterium group</taxon>
        <taxon>Chryseobacterium</taxon>
    </lineage>
</organism>
<accession>A0A316WAV8</accession>
<dbReference type="InterPro" id="IPR050090">
    <property type="entry name" value="Tyrosine_recombinase_XerCD"/>
</dbReference>
<evidence type="ECO:0000256" key="3">
    <source>
        <dbReference type="ARBA" id="ARBA00023172"/>
    </source>
</evidence>
<sequence>MTFNFSLTHSGASKNIKLKIIDTKTGIRYDFHTPLRIKKEHWDDDKQRPVNIYIKKYKKINYLLDKVRIKITSYINEKRSKSRPITHRSLYRQIFKICNDDEKKLTEGSLLYYIEQYITQRSELICESTRKRYQVFFNLIQRFEGYIKKNLQIGQVDADFVRNFMVFGKEELYSENTLYRTIHFVKTILNFAERKGIRTCIREIELKREKQSREIITLNETEIKKIKKMTIPEELKDARDWLIISCYTGQRYSDFINFSTDNILEIKGKSCIRFVQKKTKKEITLPLHPAVIDIIKQYHNTFPKNIELNEYNKKIRKIALIAEIQTTIRVRKRIGHRVKSILIEKWQAITSHIGRRSFATNFYSKIPTSLLIAATGHSTENMFLKYINPVDDERIVNLSNYFEKLNIQEAMVI</sequence>
<dbReference type="GO" id="GO:0006310">
    <property type="term" value="P:DNA recombination"/>
    <property type="evidence" value="ECO:0007669"/>
    <property type="project" value="UniProtKB-KW"/>
</dbReference>
<dbReference type="GO" id="GO:0015074">
    <property type="term" value="P:DNA integration"/>
    <property type="evidence" value="ECO:0007669"/>
    <property type="project" value="InterPro"/>
</dbReference>
<dbReference type="Pfam" id="PF13102">
    <property type="entry name" value="Phage_int_SAM_5"/>
    <property type="match status" value="1"/>
</dbReference>
<feature type="domain" description="Arm DNA-binding" evidence="6">
    <location>
        <begin position="23"/>
        <end position="89"/>
    </location>
</feature>
<gene>
    <name evidence="7" type="ORF">C1634_024185</name>
</gene>
<dbReference type="InterPro" id="IPR035386">
    <property type="entry name" value="Arm-DNA-bind_5"/>
</dbReference>
<evidence type="ECO:0000256" key="2">
    <source>
        <dbReference type="ARBA" id="ARBA00023125"/>
    </source>
</evidence>
<dbReference type="Gene3D" id="1.10.443.10">
    <property type="entry name" value="Intergrase catalytic core"/>
    <property type="match status" value="1"/>
</dbReference>
<protein>
    <submittedName>
        <fullName evidence="7">Integrase</fullName>
    </submittedName>
</protein>
<dbReference type="EMBL" id="PPEG02000013">
    <property type="protein sequence ID" value="PWN58079.1"/>
    <property type="molecule type" value="Genomic_DNA"/>
</dbReference>
<dbReference type="Gene3D" id="1.10.150.130">
    <property type="match status" value="1"/>
</dbReference>
<evidence type="ECO:0000313" key="7">
    <source>
        <dbReference type="EMBL" id="PWN58079.1"/>
    </source>
</evidence>
<dbReference type="RefSeq" id="WP_103235409.1">
    <property type="nucleotide sequence ID" value="NZ_PPEG02000013.1"/>
</dbReference>
<dbReference type="InterPro" id="IPR013762">
    <property type="entry name" value="Integrase-like_cat_sf"/>
</dbReference>
<dbReference type="PANTHER" id="PTHR30349">
    <property type="entry name" value="PHAGE INTEGRASE-RELATED"/>
    <property type="match status" value="1"/>
</dbReference>
<dbReference type="InterPro" id="IPR002104">
    <property type="entry name" value="Integrase_catalytic"/>
</dbReference>
<dbReference type="InterPro" id="IPR011010">
    <property type="entry name" value="DNA_brk_join_enz"/>
</dbReference>
<feature type="domain" description="Tyr recombinase" evidence="4">
    <location>
        <begin position="220"/>
        <end position="389"/>
    </location>
</feature>